<feature type="compositionally biased region" description="Polar residues" evidence="1">
    <location>
        <begin position="552"/>
        <end position="562"/>
    </location>
</feature>
<feature type="compositionally biased region" description="Basic residues" evidence="1">
    <location>
        <begin position="516"/>
        <end position="529"/>
    </location>
</feature>
<dbReference type="Proteomes" id="UP001164929">
    <property type="component" value="Chromosome 17"/>
</dbReference>
<accession>A0AAD6LGT9</accession>
<evidence type="ECO:0000259" key="2">
    <source>
        <dbReference type="Pfam" id="PF14111"/>
    </source>
</evidence>
<evidence type="ECO:0000256" key="1">
    <source>
        <dbReference type="SAM" id="MobiDB-lite"/>
    </source>
</evidence>
<dbReference type="InterPro" id="IPR025558">
    <property type="entry name" value="DUF4283"/>
</dbReference>
<sequence length="795" mass="86833">MANKKKKSGPSKYEIKRQKSLAASQLVNNSTILALTAPPSSGTVHATVPPNSNSDLSPPIVLPPQSPCPTHPIPSSSHGSEPQHRGDSPSINHVFVEDWSEDEGPDDEELEYDSAEEEYAGGSKFFTSPVNITAIAAPTDSLLPIVVSPVVAQTTPGSFLTRETPALVVSPALATSAPVGPVNGAASLATTVSAAEHPPQSSPSSWRNLFASNRNITTCPKLMHYSAFTETNGCDLVGDDLDAKCGFWKLCLIGYVAGSSPGYKALQNVIVNSWKCEASLTMHESGWLIFKFATDADKLSILAGGPYLIYGRPLILRPMPVFFFYFSSSDMHTVLVWVKFPNLPLQCWSLKCLSKIASVLGRPVQSDMLTHTMSRLSYARVLVEVNLLSDLPYSIDINLPNDSLLKQQVIYETLPRFCKHCRTLGHLTSTCPKSVSLTDSNKQATHVSAPAPSANTVKKSVFDRLGPQKDSLVVVCPEGNLPLNSAPILFESELVSVSGVVDPVSSGWNIVQSKRIRRKTSPSKHRVRPSHVDHCTGPAVHAPVDSRGHRSPTGSHIQPGPNSNVLAGSRFDKGKFVVVSVAPGPPSAGVSSVPLRRRAQRVEHLKQHEVYNLMRKHKLDVCCLLETKLVSSKVSSMRQFRLKNWKVLSNVAAASTARIVVFWNPETVNIDLLGFSAQGLHTNKHRGEAVSTYETSDFRQCCSDLGLADLNYYGSHFTWSNGNVWSKLDRVLANPLWSLSHTSVHVHFDNLGAFSDHSPATVSFHPQQLMGKKCFKFFNMWTTHSRFLELVAEAW</sequence>
<reference evidence="3" key="1">
    <citation type="journal article" date="2023" name="Mol. Ecol. Resour.">
        <title>Chromosome-level genome assembly of a triploid poplar Populus alba 'Berolinensis'.</title>
        <authorList>
            <person name="Chen S."/>
            <person name="Yu Y."/>
            <person name="Wang X."/>
            <person name="Wang S."/>
            <person name="Zhang T."/>
            <person name="Zhou Y."/>
            <person name="He R."/>
            <person name="Meng N."/>
            <person name="Wang Y."/>
            <person name="Liu W."/>
            <person name="Liu Z."/>
            <person name="Liu J."/>
            <person name="Guo Q."/>
            <person name="Huang H."/>
            <person name="Sederoff R.R."/>
            <person name="Wang G."/>
            <person name="Qu G."/>
            <person name="Chen S."/>
        </authorList>
    </citation>
    <scope>NUCLEOTIDE SEQUENCE</scope>
    <source>
        <strain evidence="3">SC-2020</strain>
    </source>
</reference>
<dbReference type="PANTHER" id="PTHR31286">
    <property type="entry name" value="GLYCINE-RICH CELL WALL STRUCTURAL PROTEIN 1.8-LIKE"/>
    <property type="match status" value="1"/>
</dbReference>
<feature type="region of interest" description="Disordered" evidence="1">
    <location>
        <begin position="516"/>
        <end position="538"/>
    </location>
</feature>
<feature type="domain" description="DUF4283" evidence="2">
    <location>
        <begin position="247"/>
        <end position="320"/>
    </location>
</feature>
<feature type="compositionally biased region" description="Polar residues" evidence="1">
    <location>
        <begin position="35"/>
        <end position="56"/>
    </location>
</feature>
<protein>
    <recommendedName>
        <fullName evidence="2">DUF4283 domain-containing protein</fullName>
    </recommendedName>
</protein>
<dbReference type="InterPro" id="IPR040256">
    <property type="entry name" value="At4g02000-like"/>
</dbReference>
<dbReference type="Pfam" id="PF14111">
    <property type="entry name" value="DUF4283"/>
    <property type="match status" value="1"/>
</dbReference>
<dbReference type="EMBL" id="JAQIZT010000017">
    <property type="protein sequence ID" value="KAJ6959613.1"/>
    <property type="molecule type" value="Genomic_DNA"/>
</dbReference>
<feature type="region of interest" description="Disordered" evidence="1">
    <location>
        <begin position="35"/>
        <end position="91"/>
    </location>
</feature>
<proteinExistence type="predicted"/>
<dbReference type="PANTHER" id="PTHR31286:SF180">
    <property type="entry name" value="OS10G0362600 PROTEIN"/>
    <property type="match status" value="1"/>
</dbReference>
<dbReference type="SUPFAM" id="SSF56219">
    <property type="entry name" value="DNase I-like"/>
    <property type="match status" value="1"/>
</dbReference>
<comment type="caution">
    <text evidence="3">The sequence shown here is derived from an EMBL/GenBank/DDBJ whole genome shotgun (WGS) entry which is preliminary data.</text>
</comment>
<evidence type="ECO:0000313" key="4">
    <source>
        <dbReference type="Proteomes" id="UP001164929"/>
    </source>
</evidence>
<feature type="region of interest" description="Disordered" evidence="1">
    <location>
        <begin position="543"/>
        <end position="562"/>
    </location>
</feature>
<feature type="compositionally biased region" description="Pro residues" evidence="1">
    <location>
        <begin position="60"/>
        <end position="72"/>
    </location>
</feature>
<dbReference type="InterPro" id="IPR036691">
    <property type="entry name" value="Endo/exonu/phosph_ase_sf"/>
</dbReference>
<gene>
    <name evidence="3" type="ORF">NC653_037845</name>
</gene>
<dbReference type="Gene3D" id="3.60.10.10">
    <property type="entry name" value="Endonuclease/exonuclease/phosphatase"/>
    <property type="match status" value="1"/>
</dbReference>
<evidence type="ECO:0000313" key="3">
    <source>
        <dbReference type="EMBL" id="KAJ6959613.1"/>
    </source>
</evidence>
<dbReference type="AlphaFoldDB" id="A0AAD6LGT9"/>
<organism evidence="3 4">
    <name type="scientific">Populus alba x Populus x berolinensis</name>
    <dbReference type="NCBI Taxonomy" id="444605"/>
    <lineage>
        <taxon>Eukaryota</taxon>
        <taxon>Viridiplantae</taxon>
        <taxon>Streptophyta</taxon>
        <taxon>Embryophyta</taxon>
        <taxon>Tracheophyta</taxon>
        <taxon>Spermatophyta</taxon>
        <taxon>Magnoliopsida</taxon>
        <taxon>eudicotyledons</taxon>
        <taxon>Gunneridae</taxon>
        <taxon>Pentapetalae</taxon>
        <taxon>rosids</taxon>
        <taxon>fabids</taxon>
        <taxon>Malpighiales</taxon>
        <taxon>Salicaceae</taxon>
        <taxon>Saliceae</taxon>
        <taxon>Populus</taxon>
    </lineage>
</organism>
<name>A0AAD6LGT9_9ROSI</name>
<keyword evidence="4" id="KW-1185">Reference proteome</keyword>